<dbReference type="GO" id="GO:0005794">
    <property type="term" value="C:Golgi apparatus"/>
    <property type="evidence" value="ECO:0007669"/>
    <property type="project" value="TreeGrafter"/>
</dbReference>
<dbReference type="InterPro" id="IPR042886">
    <property type="entry name" value="Cystatin-F"/>
</dbReference>
<evidence type="ECO:0000256" key="1">
    <source>
        <dbReference type="ARBA" id="ARBA00009403"/>
    </source>
</evidence>
<dbReference type="STRING" id="10020.ENSDORP00000004953"/>
<evidence type="ECO:0000256" key="2">
    <source>
        <dbReference type="ARBA" id="ARBA00023157"/>
    </source>
</evidence>
<proteinExistence type="inferred from homology"/>
<dbReference type="GO" id="GO:0031643">
    <property type="term" value="P:positive regulation of myelination"/>
    <property type="evidence" value="ECO:0007669"/>
    <property type="project" value="TreeGrafter"/>
</dbReference>
<dbReference type="FunFam" id="3.10.450.10:FF:000004">
    <property type="entry name" value="Cystatin C"/>
    <property type="match status" value="1"/>
</dbReference>
<dbReference type="InParanoid" id="A0A1S3G2J6"/>
<dbReference type="CTD" id="8530"/>
<dbReference type="GO" id="GO:0004869">
    <property type="term" value="F:cysteine-type endopeptidase inhibitor activity"/>
    <property type="evidence" value="ECO:0007669"/>
    <property type="project" value="InterPro"/>
</dbReference>
<dbReference type="PANTHER" id="PTHR47141:SF1">
    <property type="entry name" value="CYSTATIN-F"/>
    <property type="match status" value="1"/>
</dbReference>
<dbReference type="SUPFAM" id="SSF54403">
    <property type="entry name" value="Cystatin/monellin"/>
    <property type="match status" value="1"/>
</dbReference>
<name>A0A1S3G2J6_DIPOR</name>
<dbReference type="InterPro" id="IPR000010">
    <property type="entry name" value="Cystatin_dom"/>
</dbReference>
<dbReference type="RefSeq" id="XP_012882514.1">
    <property type="nucleotide sequence ID" value="XM_013027060.1"/>
</dbReference>
<dbReference type="GeneID" id="105993719"/>
<feature type="signal peptide" evidence="3">
    <location>
        <begin position="1"/>
        <end position="19"/>
    </location>
</feature>
<dbReference type="FunCoup" id="A0A1S3G2J6">
    <property type="interactions" value="235"/>
</dbReference>
<dbReference type="GO" id="GO:0005615">
    <property type="term" value="C:extracellular space"/>
    <property type="evidence" value="ECO:0007669"/>
    <property type="project" value="TreeGrafter"/>
</dbReference>
<dbReference type="InterPro" id="IPR046350">
    <property type="entry name" value="Cystatin_sf"/>
</dbReference>
<dbReference type="CDD" id="cd00042">
    <property type="entry name" value="CY"/>
    <property type="match status" value="1"/>
</dbReference>
<gene>
    <name evidence="6" type="primary">Cst7</name>
</gene>
<keyword evidence="2" id="KW-1015">Disulfide bond</keyword>
<dbReference type="AlphaFoldDB" id="A0A1S3G2J6"/>
<reference evidence="6" key="1">
    <citation type="submission" date="2025-08" db="UniProtKB">
        <authorList>
            <consortium name="RefSeq"/>
        </authorList>
    </citation>
    <scope>IDENTIFICATION</scope>
    <source>
        <tissue evidence="6">Kidney</tissue>
    </source>
</reference>
<dbReference type="Proteomes" id="UP000081671">
    <property type="component" value="Unplaced"/>
</dbReference>
<evidence type="ECO:0000313" key="5">
    <source>
        <dbReference type="Proteomes" id="UP000081671"/>
    </source>
</evidence>
<feature type="domain" description="Cystatin" evidence="4">
    <location>
        <begin position="34"/>
        <end position="144"/>
    </location>
</feature>
<dbReference type="GO" id="GO:0005783">
    <property type="term" value="C:endoplasmic reticulum"/>
    <property type="evidence" value="ECO:0007669"/>
    <property type="project" value="TreeGrafter"/>
</dbReference>
<dbReference type="GO" id="GO:0005770">
    <property type="term" value="C:late endosome"/>
    <property type="evidence" value="ECO:0007669"/>
    <property type="project" value="TreeGrafter"/>
</dbReference>
<dbReference type="GO" id="GO:0005764">
    <property type="term" value="C:lysosome"/>
    <property type="evidence" value="ECO:0007669"/>
    <property type="project" value="TreeGrafter"/>
</dbReference>
<accession>A0A1S3G2J6</accession>
<evidence type="ECO:0000313" key="6">
    <source>
        <dbReference type="RefSeq" id="XP_012882514.1"/>
    </source>
</evidence>
<feature type="chain" id="PRO_5018759902" evidence="3">
    <location>
        <begin position="20"/>
        <end position="144"/>
    </location>
</feature>
<organism evidence="5 6">
    <name type="scientific">Dipodomys ordii</name>
    <name type="common">Ord's kangaroo rat</name>
    <dbReference type="NCBI Taxonomy" id="10020"/>
    <lineage>
        <taxon>Eukaryota</taxon>
        <taxon>Metazoa</taxon>
        <taxon>Chordata</taxon>
        <taxon>Craniata</taxon>
        <taxon>Vertebrata</taxon>
        <taxon>Euteleostomi</taxon>
        <taxon>Mammalia</taxon>
        <taxon>Eutheria</taxon>
        <taxon>Euarchontoglires</taxon>
        <taxon>Glires</taxon>
        <taxon>Rodentia</taxon>
        <taxon>Castorimorpha</taxon>
        <taxon>Heteromyidae</taxon>
        <taxon>Dipodomyinae</taxon>
        <taxon>Dipodomys</taxon>
    </lineage>
</organism>
<evidence type="ECO:0000259" key="4">
    <source>
        <dbReference type="SMART" id="SM00043"/>
    </source>
</evidence>
<evidence type="ECO:0000256" key="3">
    <source>
        <dbReference type="SAM" id="SignalP"/>
    </source>
</evidence>
<dbReference type="PANTHER" id="PTHR47141">
    <property type="entry name" value="CYSTATIN-F"/>
    <property type="match status" value="1"/>
</dbReference>
<dbReference type="Gene3D" id="3.10.450.10">
    <property type="match status" value="1"/>
</dbReference>
<sequence length="144" mass="16439">MWLAKVLLAFFCLASSTCGNLTPDFCSQVLNSDLKPEFPKLIRTNDAGVLKAARHSAQKFNNCTNDLFLFKEFRVSKALVQMQGLKYMLMLEVSRTTCKKNSSPPLDSCNFQTSPTLKWVLNCYSEVWDVPWLQSFEVPVLYCH</sequence>
<dbReference type="Pfam" id="PF00031">
    <property type="entry name" value="Cystatin"/>
    <property type="match status" value="1"/>
</dbReference>
<dbReference type="OrthoDB" id="9929365at2759"/>
<keyword evidence="3" id="KW-0732">Signal</keyword>
<dbReference type="GO" id="GO:1903979">
    <property type="term" value="P:negative regulation of microglial cell activation"/>
    <property type="evidence" value="ECO:0007669"/>
    <property type="project" value="TreeGrafter"/>
</dbReference>
<dbReference type="KEGG" id="dord:105993719"/>
<keyword evidence="5" id="KW-1185">Reference proteome</keyword>
<dbReference type="SMART" id="SM00043">
    <property type="entry name" value="CY"/>
    <property type="match status" value="1"/>
</dbReference>
<dbReference type="GO" id="GO:0006955">
    <property type="term" value="P:immune response"/>
    <property type="evidence" value="ECO:0007669"/>
    <property type="project" value="InterPro"/>
</dbReference>
<comment type="similarity">
    <text evidence="1">Belongs to the cystatin family.</text>
</comment>
<protein>
    <submittedName>
        <fullName evidence="6">Cystatin-F</fullName>
    </submittedName>
</protein>